<dbReference type="GO" id="GO:0005737">
    <property type="term" value="C:cytoplasm"/>
    <property type="evidence" value="ECO:0007669"/>
    <property type="project" value="TreeGrafter"/>
</dbReference>
<dbReference type="SMART" id="SM00271">
    <property type="entry name" value="DnaJ"/>
    <property type="match status" value="1"/>
</dbReference>
<dbReference type="Pfam" id="PF01556">
    <property type="entry name" value="DnaJ_C"/>
    <property type="match status" value="1"/>
</dbReference>
<dbReference type="Gene3D" id="2.60.260.20">
    <property type="entry name" value="Urease metallochaperone UreE, N-terminal domain"/>
    <property type="match status" value="2"/>
</dbReference>
<dbReference type="AlphaFoldDB" id="N6WEE2"/>
<organism evidence="6 7">
    <name type="scientific">Schaalia cardiffensis F0333</name>
    <dbReference type="NCBI Taxonomy" id="888050"/>
    <lineage>
        <taxon>Bacteria</taxon>
        <taxon>Bacillati</taxon>
        <taxon>Actinomycetota</taxon>
        <taxon>Actinomycetes</taxon>
        <taxon>Actinomycetales</taxon>
        <taxon>Actinomycetaceae</taxon>
        <taxon>Schaalia</taxon>
    </lineage>
</organism>
<sequence length="344" mass="36326">MSEQEWFNKDFYKVLGVSKDADDAAIKKAYRKLARTWHPDKNPGDEKAETRFKEIGEAYSVLSNKEQRRKYDAIRSMASGGARFSAGGAGGPDLSDLFGGAFTGGGTRVNFGGGADFGDILGGLFGASQPFAGAQGFGGGGFDPGRSGFASSPFAGAQTPRPRKGEDRHASTSITFREALAGTEVIMSIDGSKQKVRLPKGVKDGQKIRLRKKGRPGVNGGAPGDLVITIHVGTHPVFTRDHDNLRIVLPVTFAEATLGAKIEVPLLDGSSVTVKVPAGTQSGAVLRVRGRGVETSKTKGDLLIEVRVAVPKDLNDTQKAALEGFIATLEDSDPRAELLTKAKA</sequence>
<evidence type="ECO:0000256" key="2">
    <source>
        <dbReference type="ARBA" id="ARBA00023016"/>
    </source>
</evidence>
<name>N6WEE2_9ACTO</name>
<dbReference type="HOGENOM" id="CLU_017633_0_0_11"/>
<dbReference type="eggNOG" id="COG0484">
    <property type="taxonomic scope" value="Bacteria"/>
</dbReference>
<dbReference type="CDD" id="cd06257">
    <property type="entry name" value="DnaJ"/>
    <property type="match status" value="1"/>
</dbReference>
<feature type="domain" description="J" evidence="5">
    <location>
        <begin position="10"/>
        <end position="75"/>
    </location>
</feature>
<dbReference type="RefSeq" id="WP_005962397.1">
    <property type="nucleotide sequence ID" value="NZ_CP040505.1"/>
</dbReference>
<keyword evidence="2" id="KW-0346">Stress response</keyword>
<dbReference type="Proteomes" id="UP000013015">
    <property type="component" value="Unassembled WGS sequence"/>
</dbReference>
<dbReference type="CDD" id="cd10747">
    <property type="entry name" value="DnaJ_C"/>
    <property type="match status" value="1"/>
</dbReference>
<dbReference type="SUPFAM" id="SSF46565">
    <property type="entry name" value="Chaperone J-domain"/>
    <property type="match status" value="1"/>
</dbReference>
<dbReference type="InterPro" id="IPR008971">
    <property type="entry name" value="HSP40/DnaJ_pept-bd"/>
</dbReference>
<dbReference type="PRINTS" id="PR00625">
    <property type="entry name" value="JDOMAIN"/>
</dbReference>
<dbReference type="PROSITE" id="PS00636">
    <property type="entry name" value="DNAJ_1"/>
    <property type="match status" value="1"/>
</dbReference>
<dbReference type="PANTHER" id="PTHR43096:SF54">
    <property type="entry name" value="CHAPERONE PROTEIN DNAJ 1"/>
    <property type="match status" value="1"/>
</dbReference>
<dbReference type="InterPro" id="IPR018253">
    <property type="entry name" value="DnaJ_domain_CS"/>
</dbReference>
<dbReference type="Pfam" id="PF00226">
    <property type="entry name" value="DnaJ"/>
    <property type="match status" value="1"/>
</dbReference>
<evidence type="ECO:0000259" key="5">
    <source>
        <dbReference type="PROSITE" id="PS50076"/>
    </source>
</evidence>
<evidence type="ECO:0000313" key="6">
    <source>
        <dbReference type="EMBL" id="ENO18619.1"/>
    </source>
</evidence>
<evidence type="ECO:0000313" key="7">
    <source>
        <dbReference type="Proteomes" id="UP000013015"/>
    </source>
</evidence>
<dbReference type="PATRIC" id="fig|888050.3.peg.640"/>
<dbReference type="InterPro" id="IPR002939">
    <property type="entry name" value="DnaJ_C"/>
</dbReference>
<dbReference type="EMBL" id="AQHZ01000010">
    <property type="protein sequence ID" value="ENO18619.1"/>
    <property type="molecule type" value="Genomic_DNA"/>
</dbReference>
<keyword evidence="3" id="KW-0143">Chaperone</keyword>
<dbReference type="PROSITE" id="PS50076">
    <property type="entry name" value="DNAJ_2"/>
    <property type="match status" value="1"/>
</dbReference>
<comment type="caution">
    <text evidence="6">The sequence shown here is derived from an EMBL/GenBank/DDBJ whole genome shotgun (WGS) entry which is preliminary data.</text>
</comment>
<reference evidence="6 7" key="1">
    <citation type="submission" date="2013-03" db="EMBL/GenBank/DDBJ databases">
        <title>Reference genome for the Human Microbiome Project.</title>
        <authorList>
            <person name="Aqrawi P."/>
            <person name="Ayvaz T."/>
            <person name="Bess C."/>
            <person name="Blankenburg K."/>
            <person name="Coyle M."/>
            <person name="Deng J."/>
            <person name="Forbes L."/>
            <person name="Fowler G."/>
            <person name="Francisco L."/>
            <person name="Fu Q."/>
            <person name="Gibbs R."/>
            <person name="Gross S."/>
            <person name="Gubbala S."/>
            <person name="Hale W."/>
            <person name="Hemphill L."/>
            <person name="Highlander S."/>
            <person name="Hirani K."/>
            <person name="Jackson L."/>
            <person name="Jakkamsetti A."/>
            <person name="Javaid M."/>
            <person name="Jayaseelan J.C."/>
            <person name="Jiang H."/>
            <person name="Joshi V."/>
            <person name="Korchina V."/>
            <person name="Kovar C."/>
            <person name="Lara F."/>
            <person name="Lee S."/>
            <person name="Liu Y."/>
            <person name="Mata R."/>
            <person name="Mathew T."/>
            <person name="Munidasa M."/>
            <person name="Muzny D."/>
            <person name="Nazareth L."/>
            <person name="Ngo R."/>
            <person name="Nguyen L."/>
            <person name="Nguyen N."/>
            <person name="Okwuonu G."/>
            <person name="Ongeri F."/>
            <person name="Palculict T."/>
            <person name="Patil S."/>
            <person name="Petrosino J."/>
            <person name="Pham C."/>
            <person name="Pham P."/>
            <person name="Pu L.-L."/>
            <person name="Qin X."/>
            <person name="Qu J."/>
            <person name="Reid J."/>
            <person name="Ross M."/>
            <person name="Ruth R."/>
            <person name="Saada N."/>
            <person name="San Lucas F."/>
            <person name="Santibanez J."/>
            <person name="Shang Y."/>
            <person name="Simmons D."/>
            <person name="Song X.-Z."/>
            <person name="Tang L.-Y."/>
            <person name="Thornton R."/>
            <person name="Warren J."/>
            <person name="Weissenberger G."/>
            <person name="Wilczek-Boney K."/>
            <person name="Worley K."/>
            <person name="Youmans B."/>
            <person name="Zhang J."/>
            <person name="Zhang L."/>
            <person name="Zhao Z."/>
            <person name="Zhou C."/>
            <person name="Zhu D."/>
            <person name="Zhu Y."/>
        </authorList>
    </citation>
    <scope>NUCLEOTIDE SEQUENCE [LARGE SCALE GENOMIC DNA]</scope>
    <source>
        <strain evidence="6 7">F0333</strain>
    </source>
</reference>
<proteinExistence type="predicted"/>
<protein>
    <submittedName>
        <fullName evidence="6">Chaperone DnaJ</fullName>
    </submittedName>
</protein>
<accession>N6WEE2</accession>
<dbReference type="SUPFAM" id="SSF49493">
    <property type="entry name" value="HSP40/DnaJ peptide-binding domain"/>
    <property type="match status" value="2"/>
</dbReference>
<dbReference type="GO" id="GO:0042026">
    <property type="term" value="P:protein refolding"/>
    <property type="evidence" value="ECO:0007669"/>
    <property type="project" value="TreeGrafter"/>
</dbReference>
<dbReference type="GO" id="GO:0051082">
    <property type="term" value="F:unfolded protein binding"/>
    <property type="evidence" value="ECO:0007669"/>
    <property type="project" value="InterPro"/>
</dbReference>
<dbReference type="OrthoDB" id="9779889at2"/>
<evidence type="ECO:0000256" key="1">
    <source>
        <dbReference type="ARBA" id="ARBA00022705"/>
    </source>
</evidence>
<dbReference type="GO" id="GO:0006260">
    <property type="term" value="P:DNA replication"/>
    <property type="evidence" value="ECO:0007669"/>
    <property type="project" value="UniProtKB-KW"/>
</dbReference>
<dbReference type="InterPro" id="IPR036869">
    <property type="entry name" value="J_dom_sf"/>
</dbReference>
<feature type="region of interest" description="Disordered" evidence="4">
    <location>
        <begin position="148"/>
        <end position="172"/>
    </location>
</feature>
<dbReference type="FunFam" id="2.60.260.20:FF:000013">
    <property type="entry name" value="DnaJ subfamily B member 11"/>
    <property type="match status" value="1"/>
</dbReference>
<dbReference type="PANTHER" id="PTHR43096">
    <property type="entry name" value="DNAJ HOMOLOG 1, MITOCHONDRIAL-RELATED"/>
    <property type="match status" value="1"/>
</dbReference>
<evidence type="ECO:0000256" key="3">
    <source>
        <dbReference type="ARBA" id="ARBA00023186"/>
    </source>
</evidence>
<dbReference type="InterPro" id="IPR001623">
    <property type="entry name" value="DnaJ_domain"/>
</dbReference>
<dbReference type="STRING" id="888050.HMPREF9004_0668"/>
<dbReference type="Gene3D" id="1.10.287.110">
    <property type="entry name" value="DnaJ domain"/>
    <property type="match status" value="1"/>
</dbReference>
<evidence type="ECO:0000256" key="4">
    <source>
        <dbReference type="SAM" id="MobiDB-lite"/>
    </source>
</evidence>
<keyword evidence="7" id="KW-1185">Reference proteome</keyword>
<keyword evidence="1" id="KW-0235">DNA replication</keyword>
<gene>
    <name evidence="6" type="primary">dnaJ</name>
    <name evidence="6" type="ORF">HMPREF9004_0668</name>
</gene>